<evidence type="ECO:0000313" key="3">
    <source>
        <dbReference type="Proteomes" id="UP001172673"/>
    </source>
</evidence>
<keyword evidence="3" id="KW-1185">Reference proteome</keyword>
<gene>
    <name evidence="2" type="ORF">H2200_008475</name>
</gene>
<feature type="compositionally biased region" description="Basic and acidic residues" evidence="1">
    <location>
        <begin position="146"/>
        <end position="162"/>
    </location>
</feature>
<feature type="compositionally biased region" description="Basic and acidic residues" evidence="1">
    <location>
        <begin position="19"/>
        <end position="41"/>
    </location>
</feature>
<name>A0AA38X5X0_9EURO</name>
<protein>
    <submittedName>
        <fullName evidence="2">Uncharacterized protein</fullName>
    </submittedName>
</protein>
<evidence type="ECO:0000313" key="2">
    <source>
        <dbReference type="EMBL" id="KAJ9607402.1"/>
    </source>
</evidence>
<comment type="caution">
    <text evidence="2">The sequence shown here is derived from an EMBL/GenBank/DDBJ whole genome shotgun (WGS) entry which is preliminary data.</text>
</comment>
<feature type="compositionally biased region" description="Basic and acidic residues" evidence="1">
    <location>
        <begin position="105"/>
        <end position="135"/>
    </location>
</feature>
<organism evidence="2 3">
    <name type="scientific">Cladophialophora chaetospira</name>
    <dbReference type="NCBI Taxonomy" id="386627"/>
    <lineage>
        <taxon>Eukaryota</taxon>
        <taxon>Fungi</taxon>
        <taxon>Dikarya</taxon>
        <taxon>Ascomycota</taxon>
        <taxon>Pezizomycotina</taxon>
        <taxon>Eurotiomycetes</taxon>
        <taxon>Chaetothyriomycetidae</taxon>
        <taxon>Chaetothyriales</taxon>
        <taxon>Herpotrichiellaceae</taxon>
        <taxon>Cladophialophora</taxon>
    </lineage>
</organism>
<accession>A0AA38X5X0</accession>
<sequence length="162" mass="19597">MQYDQPEQQRARQLAFEAELDRRQMKDQELARRPRDHKLEPQLEPPCGDEVVEWDGLRRRKTITGEPSAPVRKRTIHPPLGMSRFPDEDDEDDDDNRQELGFFESLRRKQQNEASQVERHEERLRLQEDDKENKQRRQFAFANFQRPKEEASQTERDKEERL</sequence>
<feature type="region of interest" description="Disordered" evidence="1">
    <location>
        <begin position="1"/>
        <end position="162"/>
    </location>
</feature>
<dbReference type="Proteomes" id="UP001172673">
    <property type="component" value="Unassembled WGS sequence"/>
</dbReference>
<proteinExistence type="predicted"/>
<dbReference type="AlphaFoldDB" id="A0AA38X5X0"/>
<feature type="compositionally biased region" description="Acidic residues" evidence="1">
    <location>
        <begin position="87"/>
        <end position="96"/>
    </location>
</feature>
<reference evidence="2" key="1">
    <citation type="submission" date="2022-10" db="EMBL/GenBank/DDBJ databases">
        <title>Culturing micro-colonial fungi from biological soil crusts in the Mojave desert and describing Neophaeococcomyces mojavensis, and introducing the new genera and species Taxawa tesnikishii.</title>
        <authorList>
            <person name="Kurbessoian T."/>
            <person name="Stajich J.E."/>
        </authorList>
    </citation>
    <scope>NUCLEOTIDE SEQUENCE</scope>
    <source>
        <strain evidence="2">TK_41</strain>
    </source>
</reference>
<evidence type="ECO:0000256" key="1">
    <source>
        <dbReference type="SAM" id="MobiDB-lite"/>
    </source>
</evidence>
<dbReference type="EMBL" id="JAPDRK010000012">
    <property type="protein sequence ID" value="KAJ9607402.1"/>
    <property type="molecule type" value="Genomic_DNA"/>
</dbReference>